<keyword evidence="1" id="KW-0862">Zinc</keyword>
<keyword evidence="1" id="KW-0863">Zinc-finger</keyword>
<dbReference type="Pfam" id="PF04434">
    <property type="entry name" value="SWIM"/>
    <property type="match status" value="1"/>
</dbReference>
<proteinExistence type="predicted"/>
<keyword evidence="3" id="KW-0812">Transmembrane</keyword>
<keyword evidence="3" id="KW-0472">Membrane</keyword>
<organism evidence="5 6">
    <name type="scientific">Mycena maculata</name>
    <dbReference type="NCBI Taxonomy" id="230809"/>
    <lineage>
        <taxon>Eukaryota</taxon>
        <taxon>Fungi</taxon>
        <taxon>Dikarya</taxon>
        <taxon>Basidiomycota</taxon>
        <taxon>Agaricomycotina</taxon>
        <taxon>Agaricomycetes</taxon>
        <taxon>Agaricomycetidae</taxon>
        <taxon>Agaricales</taxon>
        <taxon>Marasmiineae</taxon>
        <taxon>Mycenaceae</taxon>
        <taxon>Mycena</taxon>
    </lineage>
</organism>
<evidence type="ECO:0000259" key="4">
    <source>
        <dbReference type="PROSITE" id="PS50966"/>
    </source>
</evidence>
<protein>
    <recommendedName>
        <fullName evidence="4">SWIM-type domain-containing protein</fullName>
    </recommendedName>
</protein>
<keyword evidence="3" id="KW-1133">Transmembrane helix</keyword>
<feature type="region of interest" description="Disordered" evidence="2">
    <location>
        <begin position="125"/>
        <end position="165"/>
    </location>
</feature>
<feature type="compositionally biased region" description="Acidic residues" evidence="2">
    <location>
        <begin position="144"/>
        <end position="158"/>
    </location>
</feature>
<dbReference type="EMBL" id="JARJLG010000090">
    <property type="protein sequence ID" value="KAJ7748264.1"/>
    <property type="molecule type" value="Genomic_DNA"/>
</dbReference>
<comment type="caution">
    <text evidence="5">The sequence shown here is derived from an EMBL/GenBank/DDBJ whole genome shotgun (WGS) entry which is preliminary data.</text>
</comment>
<sequence length="333" mass="36186">MLVFTCYSSEALEIEIDPVQYTISLTFDGVATCTCRDFEQNGGACKHLCAALLLLDHLRMQWMQGIGTPAIPIPSSVTETHAPQTKTAIHQAERAAVSEDRPTVRAAAVIADLLCGDESVAVPLEEEEAPEDLDSEDAVSVGDVDTDASSDSSDEAAEDPSQRASNNLAILGEQALARTIYELQEVAPRLRDLAEFMKRKAELLLITEHEALSHRWGHLTALLAALDRLLFTNPAPIPTILATHAATQAPAPTSSDSQFIVILYALTMLYMVYMLSCDMDPVSRLNKQSVIVNFLVFCWVLSGAVGMVPFTVHSRITSTLAPHLENSQSLHSV</sequence>
<reference evidence="5" key="1">
    <citation type="submission" date="2023-03" db="EMBL/GenBank/DDBJ databases">
        <title>Massive genome expansion in bonnet fungi (Mycena s.s.) driven by repeated elements and novel gene families across ecological guilds.</title>
        <authorList>
            <consortium name="Lawrence Berkeley National Laboratory"/>
            <person name="Harder C.B."/>
            <person name="Miyauchi S."/>
            <person name="Viragh M."/>
            <person name="Kuo A."/>
            <person name="Thoen E."/>
            <person name="Andreopoulos B."/>
            <person name="Lu D."/>
            <person name="Skrede I."/>
            <person name="Drula E."/>
            <person name="Henrissat B."/>
            <person name="Morin E."/>
            <person name="Kohler A."/>
            <person name="Barry K."/>
            <person name="LaButti K."/>
            <person name="Morin E."/>
            <person name="Salamov A."/>
            <person name="Lipzen A."/>
            <person name="Mereny Z."/>
            <person name="Hegedus B."/>
            <person name="Baldrian P."/>
            <person name="Stursova M."/>
            <person name="Weitz H."/>
            <person name="Taylor A."/>
            <person name="Grigoriev I.V."/>
            <person name="Nagy L.G."/>
            <person name="Martin F."/>
            <person name="Kauserud H."/>
        </authorList>
    </citation>
    <scope>NUCLEOTIDE SEQUENCE</scope>
    <source>
        <strain evidence="5">CBHHK188m</strain>
    </source>
</reference>
<evidence type="ECO:0000256" key="2">
    <source>
        <dbReference type="SAM" id="MobiDB-lite"/>
    </source>
</evidence>
<feature type="compositionally biased region" description="Acidic residues" evidence="2">
    <location>
        <begin position="125"/>
        <end position="137"/>
    </location>
</feature>
<evidence type="ECO:0000256" key="1">
    <source>
        <dbReference type="PROSITE-ProRule" id="PRU00325"/>
    </source>
</evidence>
<evidence type="ECO:0000256" key="3">
    <source>
        <dbReference type="SAM" id="Phobius"/>
    </source>
</evidence>
<dbReference type="AlphaFoldDB" id="A0AAD7IQQ5"/>
<keyword evidence="1" id="KW-0479">Metal-binding</keyword>
<accession>A0AAD7IQQ5</accession>
<evidence type="ECO:0000313" key="5">
    <source>
        <dbReference type="EMBL" id="KAJ7748264.1"/>
    </source>
</evidence>
<evidence type="ECO:0000313" key="6">
    <source>
        <dbReference type="Proteomes" id="UP001215280"/>
    </source>
</evidence>
<feature type="domain" description="SWIM-type" evidence="4">
    <location>
        <begin position="21"/>
        <end position="56"/>
    </location>
</feature>
<feature type="transmembrane region" description="Helical" evidence="3">
    <location>
        <begin position="259"/>
        <end position="278"/>
    </location>
</feature>
<dbReference type="GO" id="GO:0008270">
    <property type="term" value="F:zinc ion binding"/>
    <property type="evidence" value="ECO:0007669"/>
    <property type="project" value="UniProtKB-KW"/>
</dbReference>
<dbReference type="InterPro" id="IPR007527">
    <property type="entry name" value="Znf_SWIM"/>
</dbReference>
<keyword evidence="6" id="KW-1185">Reference proteome</keyword>
<dbReference type="Proteomes" id="UP001215280">
    <property type="component" value="Unassembled WGS sequence"/>
</dbReference>
<gene>
    <name evidence="5" type="ORF">DFH07DRAFT_1036583</name>
</gene>
<feature type="transmembrane region" description="Helical" evidence="3">
    <location>
        <begin position="290"/>
        <end position="312"/>
    </location>
</feature>
<name>A0AAD7IQQ5_9AGAR</name>
<dbReference type="PROSITE" id="PS50966">
    <property type="entry name" value="ZF_SWIM"/>
    <property type="match status" value="1"/>
</dbReference>